<keyword evidence="1" id="KW-0175">Coiled coil</keyword>
<dbReference type="EMBL" id="MT144794">
    <property type="protein sequence ID" value="QJH99510.1"/>
    <property type="molecule type" value="Genomic_DNA"/>
</dbReference>
<accession>A0A6M3XNE9</accession>
<protein>
    <submittedName>
        <fullName evidence="2">Uncharacterized protein</fullName>
    </submittedName>
</protein>
<evidence type="ECO:0000256" key="1">
    <source>
        <dbReference type="SAM" id="Coils"/>
    </source>
</evidence>
<feature type="coiled-coil region" evidence="1">
    <location>
        <begin position="1"/>
        <end position="28"/>
    </location>
</feature>
<proteinExistence type="predicted"/>
<gene>
    <name evidence="2" type="ORF">TM448B01614_0001</name>
</gene>
<reference evidence="2" key="1">
    <citation type="submission" date="2020-03" db="EMBL/GenBank/DDBJ databases">
        <title>The deep terrestrial virosphere.</title>
        <authorList>
            <person name="Holmfeldt K."/>
            <person name="Nilsson E."/>
            <person name="Simone D."/>
            <person name="Lopez-Fernandez M."/>
            <person name="Wu X."/>
            <person name="de Brujin I."/>
            <person name="Lundin D."/>
            <person name="Andersson A."/>
            <person name="Bertilsson S."/>
            <person name="Dopson M."/>
        </authorList>
    </citation>
    <scope>NUCLEOTIDE SEQUENCE</scope>
    <source>
        <strain evidence="2">TM448B01614</strain>
    </source>
</reference>
<sequence>MAKKKMENVAEETKIKEARELLIAQEEKKMKAFIDDCLPVFKKHGLTFEPFLPVMPQLRIVPYIDKEK</sequence>
<organism evidence="2">
    <name type="scientific">viral metagenome</name>
    <dbReference type="NCBI Taxonomy" id="1070528"/>
    <lineage>
        <taxon>unclassified sequences</taxon>
        <taxon>metagenomes</taxon>
        <taxon>organismal metagenomes</taxon>
    </lineage>
</organism>
<dbReference type="AlphaFoldDB" id="A0A6M3XNE9"/>
<evidence type="ECO:0000313" key="2">
    <source>
        <dbReference type="EMBL" id="QJH99510.1"/>
    </source>
</evidence>
<name>A0A6M3XNE9_9ZZZZ</name>